<evidence type="ECO:0000256" key="11">
    <source>
        <dbReference type="ARBA" id="ARBA00022777"/>
    </source>
</evidence>
<sequence>MGSDADGQAGFRLGLVLGGARSGKSGWAETRVAAMGPRPAYIATGAALDGEMSDRIAAHRARRGPDWVTIEEPRDLAGALDACAPDQPVLIDCLTLWLSNLMFAEADIARETDAFLAAAARRTGAPVICVSNEVGMGLVPETPLGRAFRDAQGRLNQQVAEAAERVVFVAAGLPIALKGPDPAMWT</sequence>
<dbReference type="GO" id="GO:0043752">
    <property type="term" value="F:adenosylcobinamide kinase activity"/>
    <property type="evidence" value="ECO:0007669"/>
    <property type="project" value="UniProtKB-EC"/>
</dbReference>
<keyword evidence="18" id="KW-1185">Reference proteome</keyword>
<dbReference type="Pfam" id="PF02283">
    <property type="entry name" value="CobU"/>
    <property type="match status" value="1"/>
</dbReference>
<evidence type="ECO:0000256" key="3">
    <source>
        <dbReference type="ARBA" id="ARBA00001522"/>
    </source>
</evidence>
<feature type="active site" description="GMP-histidine intermediate" evidence="15">
    <location>
        <position position="59"/>
    </location>
</feature>
<dbReference type="Gene3D" id="3.40.50.300">
    <property type="entry name" value="P-loop containing nucleotide triphosphate hydrolases"/>
    <property type="match status" value="1"/>
</dbReference>
<dbReference type="UniPathway" id="UPA00148">
    <property type="reaction ID" value="UER00236"/>
</dbReference>
<dbReference type="EMBL" id="WUWG01000001">
    <property type="protein sequence ID" value="MXU64469.1"/>
    <property type="molecule type" value="Genomic_DNA"/>
</dbReference>
<evidence type="ECO:0000256" key="10">
    <source>
        <dbReference type="ARBA" id="ARBA00022741"/>
    </source>
</evidence>
<evidence type="ECO:0000313" key="18">
    <source>
        <dbReference type="Proteomes" id="UP000436016"/>
    </source>
</evidence>
<feature type="binding site" evidence="16">
    <location>
        <position position="71"/>
    </location>
    <ligand>
        <name>GTP</name>
        <dbReference type="ChEBI" id="CHEBI:37565"/>
    </ligand>
</feature>
<dbReference type="PANTHER" id="PTHR34848">
    <property type="match status" value="1"/>
</dbReference>
<evidence type="ECO:0000256" key="9">
    <source>
        <dbReference type="ARBA" id="ARBA00022679"/>
    </source>
</evidence>
<dbReference type="GO" id="GO:0009236">
    <property type="term" value="P:cobalamin biosynthetic process"/>
    <property type="evidence" value="ECO:0007669"/>
    <property type="project" value="UniProtKB-UniRule"/>
</dbReference>
<reference evidence="17 18" key="1">
    <citation type="submission" date="2019-12" db="EMBL/GenBank/DDBJ databases">
        <title>Strain KN286 was isolated from seawater, which was collected from Caroline Seamount in the tropical western Pacific.</title>
        <authorList>
            <person name="Wang Q."/>
        </authorList>
    </citation>
    <scope>NUCLEOTIDE SEQUENCE [LARGE SCALE GENOMIC DNA]</scope>
    <source>
        <strain evidence="17 18">KN286</strain>
    </source>
</reference>
<evidence type="ECO:0000256" key="4">
    <source>
        <dbReference type="ARBA" id="ARBA00003889"/>
    </source>
</evidence>
<dbReference type="InterPro" id="IPR003203">
    <property type="entry name" value="CobU/CobP"/>
</dbReference>
<feature type="binding site" evidence="16">
    <location>
        <position position="92"/>
    </location>
    <ligand>
        <name>GTP</name>
        <dbReference type="ChEBI" id="CHEBI:37565"/>
    </ligand>
</feature>
<proteinExistence type="inferred from homology"/>
<dbReference type="SUPFAM" id="SSF52540">
    <property type="entry name" value="P-loop containing nucleoside triphosphate hydrolases"/>
    <property type="match status" value="1"/>
</dbReference>
<comment type="similarity">
    <text evidence="7 14">Belongs to the CobU/CobP family.</text>
</comment>
<dbReference type="RefSeq" id="WP_160851873.1">
    <property type="nucleotide sequence ID" value="NZ_WUWG01000001.1"/>
</dbReference>
<dbReference type="EC" id="2.7.1.156" evidence="14"/>
<dbReference type="InterPro" id="IPR027417">
    <property type="entry name" value="P-loop_NTPase"/>
</dbReference>
<dbReference type="PANTHER" id="PTHR34848:SF1">
    <property type="entry name" value="BIFUNCTIONAL ADENOSYLCOBALAMIN BIOSYNTHESIS PROTEIN COBU"/>
    <property type="match status" value="1"/>
</dbReference>
<comment type="pathway">
    <text evidence="6 14">Cofactor biosynthesis; adenosylcobalamin biosynthesis; adenosylcobalamin from cob(II)yrinate a,c-diamide: step 5/7.</text>
</comment>
<dbReference type="NCBIfam" id="NF004469">
    <property type="entry name" value="PRK05800.1"/>
    <property type="match status" value="1"/>
</dbReference>
<name>A0A6B0TPB9_9RHOB</name>
<comment type="pathway">
    <text evidence="5 14">Cofactor biosynthesis; adenosylcobalamin biosynthesis; adenosylcobalamin from cob(II)yrinate a,c-diamide: step 6/7.</text>
</comment>
<dbReference type="GO" id="GO:0008820">
    <property type="term" value="F:cobinamide phosphate guanylyltransferase activity"/>
    <property type="evidence" value="ECO:0007669"/>
    <property type="project" value="UniProtKB-UniRule"/>
</dbReference>
<evidence type="ECO:0000256" key="5">
    <source>
        <dbReference type="ARBA" id="ARBA00004692"/>
    </source>
</evidence>
<dbReference type="GO" id="GO:0005524">
    <property type="term" value="F:ATP binding"/>
    <property type="evidence" value="ECO:0007669"/>
    <property type="project" value="UniProtKB-UniRule"/>
</dbReference>
<keyword evidence="8 14" id="KW-0169">Cobalamin biosynthesis</keyword>
<dbReference type="PIRSF" id="PIRSF006135">
    <property type="entry name" value="CobU"/>
    <property type="match status" value="1"/>
</dbReference>
<comment type="catalytic activity">
    <reaction evidence="1 14">
        <text>adenosylcob(III)inamide + ATP = adenosylcob(III)inamide phosphate + ADP + H(+)</text>
        <dbReference type="Rhea" id="RHEA:15769"/>
        <dbReference type="ChEBI" id="CHEBI:2480"/>
        <dbReference type="ChEBI" id="CHEBI:15378"/>
        <dbReference type="ChEBI" id="CHEBI:30616"/>
        <dbReference type="ChEBI" id="CHEBI:58502"/>
        <dbReference type="ChEBI" id="CHEBI:456216"/>
        <dbReference type="EC" id="2.7.1.156"/>
    </reaction>
</comment>
<feature type="binding site" evidence="16">
    <location>
        <begin position="60"/>
        <end position="63"/>
    </location>
    <ligand>
        <name>GTP</name>
        <dbReference type="ChEBI" id="CHEBI:37565"/>
    </ligand>
</feature>
<dbReference type="CDD" id="cd00544">
    <property type="entry name" value="CobU"/>
    <property type="match status" value="1"/>
</dbReference>
<feature type="binding site" evidence="16">
    <location>
        <begin position="18"/>
        <end position="25"/>
    </location>
    <ligand>
        <name>GTP</name>
        <dbReference type="ChEBI" id="CHEBI:37565"/>
    </ligand>
</feature>
<evidence type="ECO:0000256" key="6">
    <source>
        <dbReference type="ARBA" id="ARBA00005159"/>
    </source>
</evidence>
<comment type="caution">
    <text evidence="17">The sequence shown here is derived from an EMBL/GenBank/DDBJ whole genome shotgun (WGS) entry which is preliminary data.</text>
</comment>
<evidence type="ECO:0000256" key="13">
    <source>
        <dbReference type="ARBA" id="ARBA00023134"/>
    </source>
</evidence>
<evidence type="ECO:0000256" key="8">
    <source>
        <dbReference type="ARBA" id="ARBA00022573"/>
    </source>
</evidence>
<comment type="catalytic activity">
    <reaction evidence="2 14">
        <text>adenosylcob(III)inamide phosphate + GTP + H(+) = adenosylcob(III)inamide-GDP + diphosphate</text>
        <dbReference type="Rhea" id="RHEA:22712"/>
        <dbReference type="ChEBI" id="CHEBI:15378"/>
        <dbReference type="ChEBI" id="CHEBI:33019"/>
        <dbReference type="ChEBI" id="CHEBI:37565"/>
        <dbReference type="ChEBI" id="CHEBI:58502"/>
        <dbReference type="ChEBI" id="CHEBI:60487"/>
        <dbReference type="EC" id="2.7.7.62"/>
    </reaction>
</comment>
<keyword evidence="10 14" id="KW-0547">Nucleotide-binding</keyword>
<evidence type="ECO:0000256" key="16">
    <source>
        <dbReference type="PIRSR" id="PIRSR006135-2"/>
    </source>
</evidence>
<dbReference type="EC" id="2.7.7.62" evidence="14"/>
<evidence type="ECO:0000256" key="12">
    <source>
        <dbReference type="ARBA" id="ARBA00022840"/>
    </source>
</evidence>
<keyword evidence="11 14" id="KW-0418">Kinase</keyword>
<gene>
    <name evidence="17" type="primary">cobU</name>
    <name evidence="17" type="ORF">GSH16_03340</name>
</gene>
<dbReference type="AlphaFoldDB" id="A0A6B0TPB9"/>
<dbReference type="GO" id="GO:0005525">
    <property type="term" value="F:GTP binding"/>
    <property type="evidence" value="ECO:0007669"/>
    <property type="project" value="UniProtKB-UniRule"/>
</dbReference>
<protein>
    <recommendedName>
        <fullName evidence="14">Bifunctional adenosylcobalamin biosynthesis protein</fullName>
        <ecNumber evidence="14">2.7.1.156</ecNumber>
        <ecNumber evidence="14">2.7.7.62</ecNumber>
    </recommendedName>
</protein>
<evidence type="ECO:0000313" key="17">
    <source>
        <dbReference type="EMBL" id="MXU64469.1"/>
    </source>
</evidence>
<accession>A0A6B0TPB9</accession>
<evidence type="ECO:0000256" key="7">
    <source>
        <dbReference type="ARBA" id="ARBA00007490"/>
    </source>
</evidence>
<keyword evidence="9 14" id="KW-0808">Transferase</keyword>
<evidence type="ECO:0000256" key="15">
    <source>
        <dbReference type="PIRSR" id="PIRSR006135-1"/>
    </source>
</evidence>
<evidence type="ECO:0000256" key="14">
    <source>
        <dbReference type="PIRNR" id="PIRNR006135"/>
    </source>
</evidence>
<organism evidence="17 18">
    <name type="scientific">Oceanomicrobium pacificus</name>
    <dbReference type="NCBI Taxonomy" id="2692916"/>
    <lineage>
        <taxon>Bacteria</taxon>
        <taxon>Pseudomonadati</taxon>
        <taxon>Pseudomonadota</taxon>
        <taxon>Alphaproteobacteria</taxon>
        <taxon>Rhodobacterales</taxon>
        <taxon>Paracoccaceae</taxon>
        <taxon>Oceanomicrobium</taxon>
    </lineage>
</organism>
<keyword evidence="13 14" id="KW-0342">GTP-binding</keyword>
<evidence type="ECO:0000256" key="1">
    <source>
        <dbReference type="ARBA" id="ARBA00000312"/>
    </source>
</evidence>
<evidence type="ECO:0000256" key="2">
    <source>
        <dbReference type="ARBA" id="ARBA00000711"/>
    </source>
</evidence>
<comment type="function">
    <text evidence="4 14">Catalyzes ATP-dependent phosphorylation of adenosylcobinamide and addition of GMP to adenosylcobinamide phosphate.</text>
</comment>
<keyword evidence="12 14" id="KW-0067">ATP-binding</keyword>
<feature type="binding site" evidence="16">
    <location>
        <begin position="43"/>
        <end position="45"/>
    </location>
    <ligand>
        <name>GTP</name>
        <dbReference type="ChEBI" id="CHEBI:37565"/>
    </ligand>
</feature>
<dbReference type="Proteomes" id="UP000436016">
    <property type="component" value="Unassembled WGS sequence"/>
</dbReference>
<comment type="catalytic activity">
    <reaction evidence="3">
        <text>adenosylcob(III)inamide + GTP = adenosylcob(III)inamide phosphate + GDP + H(+)</text>
        <dbReference type="Rhea" id="RHEA:15765"/>
        <dbReference type="ChEBI" id="CHEBI:2480"/>
        <dbReference type="ChEBI" id="CHEBI:15378"/>
        <dbReference type="ChEBI" id="CHEBI:37565"/>
        <dbReference type="ChEBI" id="CHEBI:58189"/>
        <dbReference type="ChEBI" id="CHEBI:58502"/>
        <dbReference type="EC" id="2.7.1.156"/>
    </reaction>
</comment>
<keyword evidence="17" id="KW-0548">Nucleotidyltransferase</keyword>